<feature type="active site" description="Proton donor" evidence="4">
    <location>
        <position position="114"/>
    </location>
</feature>
<dbReference type="EC" id="2.1.2.2" evidence="4"/>
<dbReference type="PANTHER" id="PTHR43369">
    <property type="entry name" value="PHOSPHORIBOSYLGLYCINAMIDE FORMYLTRANSFERASE"/>
    <property type="match status" value="1"/>
</dbReference>
<organism evidence="6 7">
    <name type="scientific">Thioalkalivibrio sulfidiphilus (strain HL-EbGR7)</name>
    <dbReference type="NCBI Taxonomy" id="396588"/>
    <lineage>
        <taxon>Bacteria</taxon>
        <taxon>Pseudomonadati</taxon>
        <taxon>Pseudomonadota</taxon>
        <taxon>Gammaproteobacteria</taxon>
        <taxon>Chromatiales</taxon>
        <taxon>Ectothiorhodospiraceae</taxon>
        <taxon>Thioalkalivibrio</taxon>
    </lineage>
</organism>
<accession>B8GUL4</accession>
<evidence type="ECO:0000256" key="3">
    <source>
        <dbReference type="ARBA" id="ARBA00022755"/>
    </source>
</evidence>
<protein>
    <recommendedName>
        <fullName evidence="4">Phosphoribosylglycinamide formyltransferase</fullName>
        <ecNumber evidence="4">2.1.2.2</ecNumber>
    </recommendedName>
    <alternativeName>
        <fullName evidence="4">5'-phosphoribosylglycinamide transformylase</fullName>
    </alternativeName>
    <alternativeName>
        <fullName evidence="4">GAR transformylase</fullName>
        <shortName evidence="4">GART</shortName>
    </alternativeName>
</protein>
<evidence type="ECO:0000256" key="4">
    <source>
        <dbReference type="HAMAP-Rule" id="MF_01930"/>
    </source>
</evidence>
<keyword evidence="7" id="KW-1185">Reference proteome</keyword>
<dbReference type="SUPFAM" id="SSF53328">
    <property type="entry name" value="Formyltransferase"/>
    <property type="match status" value="1"/>
</dbReference>
<dbReference type="RefSeq" id="WP_012638810.1">
    <property type="nucleotide sequence ID" value="NC_011901.1"/>
</dbReference>
<dbReference type="Proteomes" id="UP000002383">
    <property type="component" value="Chromosome"/>
</dbReference>
<keyword evidence="3 4" id="KW-0658">Purine biosynthesis</keyword>
<dbReference type="GO" id="GO:0005829">
    <property type="term" value="C:cytosol"/>
    <property type="evidence" value="ECO:0007669"/>
    <property type="project" value="TreeGrafter"/>
</dbReference>
<evidence type="ECO:0000256" key="1">
    <source>
        <dbReference type="ARBA" id="ARBA00005054"/>
    </source>
</evidence>
<keyword evidence="2 4" id="KW-0808">Transferase</keyword>
<dbReference type="HAMAP" id="MF_01930">
    <property type="entry name" value="PurN"/>
    <property type="match status" value="1"/>
</dbReference>
<dbReference type="Pfam" id="PF00551">
    <property type="entry name" value="Formyl_trans_N"/>
    <property type="match status" value="1"/>
</dbReference>
<comment type="similarity">
    <text evidence="4">Belongs to the GART family.</text>
</comment>
<dbReference type="InterPro" id="IPR004607">
    <property type="entry name" value="GART"/>
</dbReference>
<feature type="binding site" evidence="4">
    <location>
        <begin position="17"/>
        <end position="19"/>
    </location>
    <ligand>
        <name>N(1)-(5-phospho-beta-D-ribosyl)glycinamide</name>
        <dbReference type="ChEBI" id="CHEBI:143788"/>
    </ligand>
</feature>
<feature type="binding site" evidence="4">
    <location>
        <begin position="95"/>
        <end position="98"/>
    </location>
    <ligand>
        <name>(6R)-10-formyltetrahydrofolate</name>
        <dbReference type="ChEBI" id="CHEBI:195366"/>
    </ligand>
</feature>
<feature type="binding site" evidence="4">
    <location>
        <position position="70"/>
    </location>
    <ligand>
        <name>(6R)-10-formyltetrahydrofolate</name>
        <dbReference type="ChEBI" id="CHEBI:195366"/>
    </ligand>
</feature>
<dbReference type="HOGENOM" id="CLU_038395_1_1_6"/>
<evidence type="ECO:0000256" key="2">
    <source>
        <dbReference type="ARBA" id="ARBA00022679"/>
    </source>
</evidence>
<dbReference type="KEGG" id="tgr:Tgr7_2254"/>
<evidence type="ECO:0000313" key="7">
    <source>
        <dbReference type="Proteomes" id="UP000002383"/>
    </source>
</evidence>
<comment type="catalytic activity">
    <reaction evidence="4">
        <text>N(1)-(5-phospho-beta-D-ribosyl)glycinamide + (6R)-10-formyltetrahydrofolate = N(2)-formyl-N(1)-(5-phospho-beta-D-ribosyl)glycinamide + (6S)-5,6,7,8-tetrahydrofolate + H(+)</text>
        <dbReference type="Rhea" id="RHEA:15053"/>
        <dbReference type="ChEBI" id="CHEBI:15378"/>
        <dbReference type="ChEBI" id="CHEBI:57453"/>
        <dbReference type="ChEBI" id="CHEBI:143788"/>
        <dbReference type="ChEBI" id="CHEBI:147286"/>
        <dbReference type="ChEBI" id="CHEBI:195366"/>
        <dbReference type="EC" id="2.1.2.2"/>
    </reaction>
</comment>
<gene>
    <name evidence="4" type="primary">purN</name>
    <name evidence="6" type="ordered locus">Tgr7_2254</name>
</gene>
<dbReference type="GO" id="GO:0006189">
    <property type="term" value="P:'de novo' IMP biosynthetic process"/>
    <property type="evidence" value="ECO:0007669"/>
    <property type="project" value="UniProtKB-UniRule"/>
</dbReference>
<proteinExistence type="inferred from homology"/>
<dbReference type="OrthoDB" id="9806170at2"/>
<dbReference type="UniPathway" id="UPA00074">
    <property type="reaction ID" value="UER00126"/>
</dbReference>
<feature type="site" description="Raises pKa of active site His" evidence="4">
    <location>
        <position position="150"/>
    </location>
</feature>
<dbReference type="CDD" id="cd08645">
    <property type="entry name" value="FMT_core_GART"/>
    <property type="match status" value="1"/>
</dbReference>
<dbReference type="NCBIfam" id="TIGR00639">
    <property type="entry name" value="PurN"/>
    <property type="match status" value="1"/>
</dbReference>
<dbReference type="STRING" id="396588.Tgr7_2254"/>
<comment type="pathway">
    <text evidence="1 4">Purine metabolism; IMP biosynthesis via de novo pathway; N(2)-formyl-N(1)-(5-phospho-D-ribosyl)glycinamide from N(1)-(5-phospho-D-ribosyl)glycinamide (10-formyl THF route): step 1/1.</text>
</comment>
<sequence length="223" mass="23805">MTLPEPMPVVVLISGTGTNLQALIDAIAAGEVRARIAAVISNRPGAGGLERARRAGIPTHVLDHTGYPDRAAFDAALAAAIDSHQPGLVVLAGFMRILTPGFVEHYAGRMINIHPSLLPDFRGLNTHERALRAGVKEHGASVHFVNNELDGGPVIMQARVPVRSDDTPQTLAARVQQREHRLYPRVVGLLADGHLKLQGGEVWFDGTPLDAPLDLDAQASAED</sequence>
<name>B8GUL4_THISH</name>
<evidence type="ECO:0000259" key="5">
    <source>
        <dbReference type="Pfam" id="PF00551"/>
    </source>
</evidence>
<comment type="function">
    <text evidence="4">Catalyzes the transfer of a formyl group from 10-formyltetrahydrofolate to 5-phospho-ribosyl-glycinamide (GAR), producing 5-phospho-ribosyl-N-formylglycinamide (FGAR) and tetrahydrofolate.</text>
</comment>
<dbReference type="AlphaFoldDB" id="B8GUL4"/>
<dbReference type="InterPro" id="IPR002376">
    <property type="entry name" value="Formyl_transf_N"/>
</dbReference>
<reference evidence="6 7" key="1">
    <citation type="journal article" date="2011" name="Stand. Genomic Sci.">
        <title>Complete genome sequence of 'Thioalkalivibrio sulfidophilus' HL-EbGr7.</title>
        <authorList>
            <person name="Muyzer G."/>
            <person name="Sorokin D.Y."/>
            <person name="Mavromatis K."/>
            <person name="Lapidus A."/>
            <person name="Clum A."/>
            <person name="Ivanova N."/>
            <person name="Pati A."/>
            <person name="d'Haeseleer P."/>
            <person name="Woyke T."/>
            <person name="Kyrpides N.C."/>
        </authorList>
    </citation>
    <scope>NUCLEOTIDE SEQUENCE [LARGE SCALE GENOMIC DNA]</scope>
    <source>
        <strain evidence="6 7">HL-EbGR7</strain>
    </source>
</reference>
<dbReference type="eggNOG" id="COG0299">
    <property type="taxonomic scope" value="Bacteria"/>
</dbReference>
<dbReference type="GO" id="GO:0004644">
    <property type="term" value="F:phosphoribosylglycinamide formyltransferase activity"/>
    <property type="evidence" value="ECO:0007669"/>
    <property type="project" value="UniProtKB-UniRule"/>
</dbReference>
<evidence type="ECO:0000313" key="6">
    <source>
        <dbReference type="EMBL" id="ACL73334.1"/>
    </source>
</evidence>
<dbReference type="InterPro" id="IPR036477">
    <property type="entry name" value="Formyl_transf_N_sf"/>
</dbReference>
<dbReference type="Gene3D" id="3.40.50.170">
    <property type="entry name" value="Formyl transferase, N-terminal domain"/>
    <property type="match status" value="1"/>
</dbReference>
<dbReference type="EMBL" id="CP001339">
    <property type="protein sequence ID" value="ACL73334.1"/>
    <property type="molecule type" value="Genomic_DNA"/>
</dbReference>
<dbReference type="PANTHER" id="PTHR43369:SF2">
    <property type="entry name" value="PHOSPHORIBOSYLGLYCINAMIDE FORMYLTRANSFERASE"/>
    <property type="match status" value="1"/>
</dbReference>
<feature type="domain" description="Formyl transferase N-terminal" evidence="5">
    <location>
        <begin position="8"/>
        <end position="187"/>
    </location>
</feature>
<feature type="binding site" evidence="4">
    <location>
        <position position="112"/>
    </location>
    <ligand>
        <name>(6R)-10-formyltetrahydrofolate</name>
        <dbReference type="ChEBI" id="CHEBI:195366"/>
    </ligand>
</feature>